<dbReference type="PANTHER" id="PTHR35333:SF3">
    <property type="entry name" value="BETA-LACTAMASE-TYPE TRANSPEPTIDASE FOLD CONTAINING PROTEIN"/>
    <property type="match status" value="1"/>
</dbReference>
<dbReference type="EMBL" id="JAYKOT010000003">
    <property type="protein sequence ID" value="MEB3430151.1"/>
    <property type="molecule type" value="Genomic_DNA"/>
</dbReference>
<dbReference type="GO" id="GO:0046677">
    <property type="term" value="P:response to antibiotic"/>
    <property type="evidence" value="ECO:0007669"/>
    <property type="project" value="InterPro"/>
</dbReference>
<dbReference type="Pfam" id="PF13354">
    <property type="entry name" value="Beta-lactamase2"/>
    <property type="match status" value="1"/>
</dbReference>
<evidence type="ECO:0000313" key="4">
    <source>
        <dbReference type="Proteomes" id="UP001357733"/>
    </source>
</evidence>
<dbReference type="GO" id="GO:0030655">
    <property type="term" value="P:beta-lactam antibiotic catabolic process"/>
    <property type="evidence" value="ECO:0007669"/>
    <property type="project" value="InterPro"/>
</dbReference>
<dbReference type="AlphaFoldDB" id="A0AAW9MVD4"/>
<name>A0AAW9MVD4_9FIRM</name>
<sequence>MKIFKKILSILFIGLCILLIYLIIFSYKAEGKKSSNRIPKNKDYSYEIYDDYLIDSLELLGFSNLENEEKIEPIIINYDWEEENSIDIEKIKNEIYDYLDSNNIPLDLIGISFYDVTSDRGFGINENELFLAASTMKVPINVYTYDIVNKKGLSLSRIMNYNKNNFEEGTGVIQFDKFGSIYSLKDILRLSITESDNVATNMLYGLLGWYGGYYLLDQLHDYYGISSTKGNYISPKEALKMLIRVYDGRYDSYKLLYNDMANTVYNEYATFYFNDDKGVHHKTGDYDGYYNDIVIVEGENTFIFTIYTNNIDSPIETLQDLGEIIYDNSKR</sequence>
<feature type="transmembrane region" description="Helical" evidence="1">
    <location>
        <begin position="7"/>
        <end position="27"/>
    </location>
</feature>
<keyword evidence="3" id="KW-0378">Hydrolase</keyword>
<evidence type="ECO:0000256" key="1">
    <source>
        <dbReference type="SAM" id="Phobius"/>
    </source>
</evidence>
<dbReference type="InterPro" id="IPR000871">
    <property type="entry name" value="Beta-lactam_class-A"/>
</dbReference>
<proteinExistence type="predicted"/>
<organism evidence="3 4">
    <name type="scientific">Citroniella saccharovorans</name>
    <dbReference type="NCBI Taxonomy" id="2053367"/>
    <lineage>
        <taxon>Bacteria</taxon>
        <taxon>Bacillati</taxon>
        <taxon>Bacillota</taxon>
        <taxon>Tissierellia</taxon>
        <taxon>Tissierellales</taxon>
        <taxon>Peptoniphilaceae</taxon>
        <taxon>Citroniella</taxon>
    </lineage>
</organism>
<keyword evidence="1" id="KW-1133">Transmembrane helix</keyword>
<dbReference type="Gene3D" id="3.40.710.10">
    <property type="entry name" value="DD-peptidase/beta-lactamase superfamily"/>
    <property type="match status" value="1"/>
</dbReference>
<dbReference type="GO" id="GO:0008800">
    <property type="term" value="F:beta-lactamase activity"/>
    <property type="evidence" value="ECO:0007669"/>
    <property type="project" value="InterPro"/>
</dbReference>
<dbReference type="SUPFAM" id="SSF56601">
    <property type="entry name" value="beta-lactamase/transpeptidase-like"/>
    <property type="match status" value="1"/>
</dbReference>
<comment type="caution">
    <text evidence="3">The sequence shown here is derived from an EMBL/GenBank/DDBJ whole genome shotgun (WGS) entry which is preliminary data.</text>
</comment>
<dbReference type="RefSeq" id="WP_324620329.1">
    <property type="nucleotide sequence ID" value="NZ_JAYKOT010000003.1"/>
</dbReference>
<gene>
    <name evidence="3" type="ORF">VLK81_09160</name>
</gene>
<dbReference type="PANTHER" id="PTHR35333">
    <property type="entry name" value="BETA-LACTAMASE"/>
    <property type="match status" value="1"/>
</dbReference>
<dbReference type="InterPro" id="IPR012338">
    <property type="entry name" value="Beta-lactam/transpept-like"/>
</dbReference>
<dbReference type="Proteomes" id="UP001357733">
    <property type="component" value="Unassembled WGS sequence"/>
</dbReference>
<evidence type="ECO:0000259" key="2">
    <source>
        <dbReference type="Pfam" id="PF13354"/>
    </source>
</evidence>
<dbReference type="InterPro" id="IPR045155">
    <property type="entry name" value="Beta-lactam_cat"/>
</dbReference>
<protein>
    <submittedName>
        <fullName evidence="3">Serine hydrolase</fullName>
    </submittedName>
</protein>
<reference evidence="3 4" key="1">
    <citation type="submission" date="2024-01" db="EMBL/GenBank/DDBJ databases">
        <title>Complete genome sequence of Citroniella saccharovorans strain M6.X9, isolated from human fecal sample.</title>
        <authorList>
            <person name="Cheng G."/>
            <person name="Westerholm M."/>
            <person name="Schnurer A."/>
        </authorList>
    </citation>
    <scope>NUCLEOTIDE SEQUENCE [LARGE SCALE GENOMIC DNA]</scope>
    <source>
        <strain evidence="3 4">DSM 29873</strain>
    </source>
</reference>
<keyword evidence="1" id="KW-0472">Membrane</keyword>
<keyword evidence="1" id="KW-0812">Transmembrane</keyword>
<accession>A0AAW9MVD4</accession>
<feature type="domain" description="Beta-lactamase class A catalytic" evidence="2">
    <location>
        <begin position="110"/>
        <end position="308"/>
    </location>
</feature>
<keyword evidence="4" id="KW-1185">Reference proteome</keyword>
<evidence type="ECO:0000313" key="3">
    <source>
        <dbReference type="EMBL" id="MEB3430151.1"/>
    </source>
</evidence>